<dbReference type="EMBL" id="WTPW01000389">
    <property type="protein sequence ID" value="KAF0516132.1"/>
    <property type="molecule type" value="Genomic_DNA"/>
</dbReference>
<accession>A0A8H4EMB0</accession>
<protein>
    <recommendedName>
        <fullName evidence="5">Transmembrane protein</fullName>
    </recommendedName>
</protein>
<evidence type="ECO:0000313" key="4">
    <source>
        <dbReference type="Proteomes" id="UP000439903"/>
    </source>
</evidence>
<evidence type="ECO:0000256" key="1">
    <source>
        <dbReference type="SAM" id="Phobius"/>
    </source>
</evidence>
<gene>
    <name evidence="3" type="ORF">F8M41_017149</name>
</gene>
<keyword evidence="4" id="KW-1185">Reference proteome</keyword>
<comment type="caution">
    <text evidence="3">The sequence shown here is derived from an EMBL/GenBank/DDBJ whole genome shotgun (WGS) entry which is preliminary data.</text>
</comment>
<dbReference type="Proteomes" id="UP000439903">
    <property type="component" value="Unassembled WGS sequence"/>
</dbReference>
<keyword evidence="1" id="KW-1133">Transmembrane helix</keyword>
<keyword evidence="1" id="KW-0812">Transmembrane</keyword>
<sequence length="94" mass="10822">MQPYKIFTFAFLLILLIAYSTFVLSNHEFNGSELKGNKSEEYKLEEDKLEERIGNVALNLFVLFRLLILFILLTCILHFSVCLLLESSPPVPVL</sequence>
<dbReference type="AlphaFoldDB" id="A0A8H4EMB0"/>
<keyword evidence="2" id="KW-0732">Signal</keyword>
<evidence type="ECO:0008006" key="5">
    <source>
        <dbReference type="Google" id="ProtNLM"/>
    </source>
</evidence>
<feature type="transmembrane region" description="Helical" evidence="1">
    <location>
        <begin position="62"/>
        <end position="85"/>
    </location>
</feature>
<name>A0A8H4EMB0_GIGMA</name>
<feature type="chain" id="PRO_5033994395" description="Transmembrane protein" evidence="2">
    <location>
        <begin position="26"/>
        <end position="94"/>
    </location>
</feature>
<feature type="signal peptide" evidence="2">
    <location>
        <begin position="1"/>
        <end position="25"/>
    </location>
</feature>
<organism evidence="3 4">
    <name type="scientific">Gigaspora margarita</name>
    <dbReference type="NCBI Taxonomy" id="4874"/>
    <lineage>
        <taxon>Eukaryota</taxon>
        <taxon>Fungi</taxon>
        <taxon>Fungi incertae sedis</taxon>
        <taxon>Mucoromycota</taxon>
        <taxon>Glomeromycotina</taxon>
        <taxon>Glomeromycetes</taxon>
        <taxon>Diversisporales</taxon>
        <taxon>Gigasporaceae</taxon>
        <taxon>Gigaspora</taxon>
    </lineage>
</organism>
<reference evidence="3 4" key="1">
    <citation type="journal article" date="2019" name="Environ. Microbiol.">
        <title>At the nexus of three kingdoms: the genome of the mycorrhizal fungus Gigaspora margarita provides insights into plant, endobacterial and fungal interactions.</title>
        <authorList>
            <person name="Venice F."/>
            <person name="Ghignone S."/>
            <person name="Salvioli di Fossalunga A."/>
            <person name="Amselem J."/>
            <person name="Novero M."/>
            <person name="Xianan X."/>
            <person name="Sedzielewska Toro K."/>
            <person name="Morin E."/>
            <person name="Lipzen A."/>
            <person name="Grigoriev I.V."/>
            <person name="Henrissat B."/>
            <person name="Martin F.M."/>
            <person name="Bonfante P."/>
        </authorList>
    </citation>
    <scope>NUCLEOTIDE SEQUENCE [LARGE SCALE GENOMIC DNA]</scope>
    <source>
        <strain evidence="3 4">BEG34</strain>
    </source>
</reference>
<proteinExistence type="predicted"/>
<evidence type="ECO:0000313" key="3">
    <source>
        <dbReference type="EMBL" id="KAF0516132.1"/>
    </source>
</evidence>
<evidence type="ECO:0000256" key="2">
    <source>
        <dbReference type="SAM" id="SignalP"/>
    </source>
</evidence>
<keyword evidence="1" id="KW-0472">Membrane</keyword>